<proteinExistence type="predicted"/>
<comment type="caution">
    <text evidence="1">The sequence shown here is derived from an EMBL/GenBank/DDBJ whole genome shotgun (WGS) entry which is preliminary data.</text>
</comment>
<evidence type="ECO:0000313" key="2">
    <source>
        <dbReference type="Proteomes" id="UP001204772"/>
    </source>
</evidence>
<evidence type="ECO:0000313" key="1">
    <source>
        <dbReference type="EMBL" id="MCP1385133.1"/>
    </source>
</evidence>
<name>A0ABT1FTP1_9BACT</name>
<dbReference type="RefSeq" id="WP_253531278.1">
    <property type="nucleotide sequence ID" value="NZ_JAMZEL010000011.1"/>
</dbReference>
<accession>A0ABT1FTP1</accession>
<keyword evidence="2" id="KW-1185">Reference proteome</keyword>
<dbReference type="Pfam" id="PF12952">
    <property type="entry name" value="DUF3841"/>
    <property type="match status" value="1"/>
</dbReference>
<protein>
    <submittedName>
        <fullName evidence="1">DUF3841 domain-containing protein</fullName>
    </submittedName>
</protein>
<reference evidence="1 2" key="1">
    <citation type="submission" date="2022-06" db="EMBL/GenBank/DDBJ databases">
        <title>Runella sp. S5 genome sequencing.</title>
        <authorList>
            <person name="Park S."/>
        </authorList>
    </citation>
    <scope>NUCLEOTIDE SEQUENCE [LARGE SCALE GENOMIC DNA]</scope>
    <source>
        <strain evidence="1 2">S5</strain>
    </source>
</reference>
<sequence>MKTDKTYRLWTFQGIKAVEELKNKGILEANWDSYWEADSFTKAYRWMANQMSLRGITCTNAPIWAWHSCKKYENAPKLVDARCLLSDIAIENGIQTIEFECPVELVLLSSYGRWNVMLHDNFIPRKEDPAIDMKTEVLLFETSRKKFRKYDDIQATLPYLKLEWVKDIRDLNLKPNDRTYNPEEEV</sequence>
<dbReference type="EMBL" id="JAMZEL010000011">
    <property type="protein sequence ID" value="MCP1385133.1"/>
    <property type="molecule type" value="Genomic_DNA"/>
</dbReference>
<gene>
    <name evidence="1" type="ORF">NCI00_22025</name>
</gene>
<dbReference type="Proteomes" id="UP001204772">
    <property type="component" value="Unassembled WGS sequence"/>
</dbReference>
<organism evidence="1 2">
    <name type="scientific">Runella salmonicolor</name>
    <dbReference type="NCBI Taxonomy" id="2950278"/>
    <lineage>
        <taxon>Bacteria</taxon>
        <taxon>Pseudomonadati</taxon>
        <taxon>Bacteroidota</taxon>
        <taxon>Cytophagia</taxon>
        <taxon>Cytophagales</taxon>
        <taxon>Spirosomataceae</taxon>
        <taxon>Runella</taxon>
    </lineage>
</organism>
<dbReference type="InterPro" id="IPR024211">
    <property type="entry name" value="DUF3841"/>
</dbReference>